<dbReference type="SUPFAM" id="SSF53850">
    <property type="entry name" value="Periplasmic binding protein-like II"/>
    <property type="match status" value="1"/>
</dbReference>
<protein>
    <recommendedName>
        <fullName evidence="3">Peptide/nickel transport system substrate-binding protein</fullName>
    </recommendedName>
</protein>
<dbReference type="Gene3D" id="3.10.105.10">
    <property type="entry name" value="Dipeptide-binding Protein, Domain 3"/>
    <property type="match status" value="1"/>
</dbReference>
<accession>A0ABP4MMR8</accession>
<evidence type="ECO:0000313" key="1">
    <source>
        <dbReference type="EMBL" id="GAA1547517.1"/>
    </source>
</evidence>
<evidence type="ECO:0008006" key="3">
    <source>
        <dbReference type="Google" id="ProtNLM"/>
    </source>
</evidence>
<dbReference type="RefSeq" id="WP_346036161.1">
    <property type="nucleotide sequence ID" value="NZ_BAAALY010000011.1"/>
</dbReference>
<sequence>MINFLAVTDDSGIRSGYGDPDVKKWASQALAEPDPDKQNELYAKIQQKVADDAPIIPVAYQKALYGISSDVVDFKPYVLGTYGLREAKLTN</sequence>
<comment type="caution">
    <text evidence="1">The sequence shown here is derived from an EMBL/GenBank/DDBJ whole genome shotgun (WGS) entry which is preliminary data.</text>
</comment>
<name>A0ABP4MMR8_9MICO</name>
<keyword evidence="2" id="KW-1185">Reference proteome</keyword>
<reference evidence="2" key="1">
    <citation type="journal article" date="2019" name="Int. J. Syst. Evol. Microbiol.">
        <title>The Global Catalogue of Microorganisms (GCM) 10K type strain sequencing project: providing services to taxonomists for standard genome sequencing and annotation.</title>
        <authorList>
            <consortium name="The Broad Institute Genomics Platform"/>
            <consortium name="The Broad Institute Genome Sequencing Center for Infectious Disease"/>
            <person name="Wu L."/>
            <person name="Ma J."/>
        </authorList>
    </citation>
    <scope>NUCLEOTIDE SEQUENCE [LARGE SCALE GENOMIC DNA]</scope>
    <source>
        <strain evidence="2">JCM 13319</strain>
    </source>
</reference>
<proteinExistence type="predicted"/>
<gene>
    <name evidence="1" type="ORF">GCM10009691_22450</name>
</gene>
<dbReference type="Proteomes" id="UP001501791">
    <property type="component" value="Unassembled WGS sequence"/>
</dbReference>
<dbReference type="EMBL" id="BAAALY010000011">
    <property type="protein sequence ID" value="GAA1547517.1"/>
    <property type="molecule type" value="Genomic_DNA"/>
</dbReference>
<organism evidence="1 2">
    <name type="scientific">Brevibacterium picturae</name>
    <dbReference type="NCBI Taxonomy" id="260553"/>
    <lineage>
        <taxon>Bacteria</taxon>
        <taxon>Bacillati</taxon>
        <taxon>Actinomycetota</taxon>
        <taxon>Actinomycetes</taxon>
        <taxon>Micrococcales</taxon>
        <taxon>Brevibacteriaceae</taxon>
        <taxon>Brevibacterium</taxon>
    </lineage>
</organism>
<evidence type="ECO:0000313" key="2">
    <source>
        <dbReference type="Proteomes" id="UP001501791"/>
    </source>
</evidence>